<dbReference type="InterPro" id="IPR001492">
    <property type="entry name" value="Flagellin"/>
</dbReference>
<dbReference type="Pfam" id="PF00700">
    <property type="entry name" value="Flagellin_C"/>
    <property type="match status" value="1"/>
</dbReference>
<evidence type="ECO:0000256" key="2">
    <source>
        <dbReference type="ARBA" id="ARBA00004613"/>
    </source>
</evidence>
<organism evidence="7 8">
    <name type="scientific">Sphingomonas agrestis</name>
    <dbReference type="NCBI Taxonomy" id="3080540"/>
    <lineage>
        <taxon>Bacteria</taxon>
        <taxon>Pseudomonadati</taxon>
        <taxon>Pseudomonadota</taxon>
        <taxon>Alphaproteobacteria</taxon>
        <taxon>Sphingomonadales</taxon>
        <taxon>Sphingomonadaceae</taxon>
        <taxon>Sphingomonas</taxon>
    </lineage>
</organism>
<accession>A0ABU3YB67</accession>
<evidence type="ECO:0000256" key="4">
    <source>
        <dbReference type="ARBA" id="ARBA00023143"/>
    </source>
</evidence>
<evidence type="ECO:0000256" key="3">
    <source>
        <dbReference type="ARBA" id="ARBA00005709"/>
    </source>
</evidence>
<dbReference type="Pfam" id="PF00669">
    <property type="entry name" value="Flagellin_N"/>
    <property type="match status" value="1"/>
</dbReference>
<protein>
    <submittedName>
        <fullName evidence="7">Flagellar hook-associated protein FlgL</fullName>
    </submittedName>
</protein>
<sequence length="298" mass="30648">MRVATSQLYNRPASLMTRLTADADRIQTQIATGTKLLAPSDDAGAYLRLQGISRQNANDGAYAANIGMAQGLLAQTDTTLESVEAQITRALELATQAANGTMSDTNRAAIGKELESIRDTLFALANTKDVRGQPLFGGATGDVAYVRNADGSIGFAGGPNEPSPIPIGEGVTIQGTVTGTRAFASGGSDVFAVLANFAAALGNGGDAKAAADTALGGLKSGLESVTLARASAGARSARLELDTERLTAAGEAREDVRSALEDTDVTTAVTELQKTLTILQATQASFSKLSSLSLFDYL</sequence>
<keyword evidence="7" id="KW-0969">Cilium</keyword>
<evidence type="ECO:0000313" key="7">
    <source>
        <dbReference type="EMBL" id="MDV3458507.1"/>
    </source>
</evidence>
<name>A0ABU3YB67_9SPHN</name>
<evidence type="ECO:0000313" key="8">
    <source>
        <dbReference type="Proteomes" id="UP001273531"/>
    </source>
</evidence>
<dbReference type="EMBL" id="JAWJEJ010000002">
    <property type="protein sequence ID" value="MDV3458507.1"/>
    <property type="molecule type" value="Genomic_DNA"/>
</dbReference>
<evidence type="ECO:0000259" key="5">
    <source>
        <dbReference type="Pfam" id="PF00669"/>
    </source>
</evidence>
<reference evidence="7 8" key="1">
    <citation type="submission" date="2023-10" db="EMBL/GenBank/DDBJ databases">
        <title>Sphingomonas sp. HF-S4 16S ribosomal RNA gene Genome sequencing and assembly.</title>
        <authorList>
            <person name="Lee H."/>
        </authorList>
    </citation>
    <scope>NUCLEOTIDE SEQUENCE [LARGE SCALE GENOMIC DNA]</scope>
    <source>
        <strain evidence="7 8">HF-S4</strain>
    </source>
</reference>
<feature type="domain" description="Flagellin N-terminal" evidence="5">
    <location>
        <begin position="7"/>
        <end position="138"/>
    </location>
</feature>
<keyword evidence="4" id="KW-0975">Bacterial flagellum</keyword>
<dbReference type="Proteomes" id="UP001273531">
    <property type="component" value="Unassembled WGS sequence"/>
</dbReference>
<proteinExistence type="inferred from homology"/>
<dbReference type="RefSeq" id="WP_317227691.1">
    <property type="nucleotide sequence ID" value="NZ_JAWJEJ010000002.1"/>
</dbReference>
<dbReference type="NCBIfam" id="TIGR02550">
    <property type="entry name" value="flagell_flgL"/>
    <property type="match status" value="1"/>
</dbReference>
<comment type="similarity">
    <text evidence="3">Belongs to the bacterial flagellin family.</text>
</comment>
<keyword evidence="7" id="KW-0966">Cell projection</keyword>
<dbReference type="InterPro" id="IPR013384">
    <property type="entry name" value="Flagell_FlgL"/>
</dbReference>
<evidence type="ECO:0000256" key="1">
    <source>
        <dbReference type="ARBA" id="ARBA00004365"/>
    </source>
</evidence>
<comment type="subcellular location">
    <subcellularLocation>
        <location evidence="1">Bacterial flagellum</location>
    </subcellularLocation>
    <subcellularLocation>
        <location evidence="2">Secreted</location>
    </subcellularLocation>
</comment>
<dbReference type="InterPro" id="IPR001029">
    <property type="entry name" value="Flagellin_N"/>
</dbReference>
<dbReference type="PANTHER" id="PTHR42792:SF1">
    <property type="entry name" value="FLAGELLAR HOOK-ASSOCIATED PROTEIN 3"/>
    <property type="match status" value="1"/>
</dbReference>
<evidence type="ECO:0000259" key="6">
    <source>
        <dbReference type="Pfam" id="PF00700"/>
    </source>
</evidence>
<dbReference type="Gene3D" id="1.20.1330.10">
    <property type="entry name" value="f41 fragment of flagellin, N-terminal domain"/>
    <property type="match status" value="1"/>
</dbReference>
<comment type="caution">
    <text evidence="7">The sequence shown here is derived from an EMBL/GenBank/DDBJ whole genome shotgun (WGS) entry which is preliminary data.</text>
</comment>
<dbReference type="PANTHER" id="PTHR42792">
    <property type="entry name" value="FLAGELLIN"/>
    <property type="match status" value="1"/>
</dbReference>
<keyword evidence="8" id="KW-1185">Reference proteome</keyword>
<gene>
    <name evidence="7" type="primary">flgL</name>
    <name evidence="7" type="ORF">RZN05_16030</name>
</gene>
<dbReference type="SUPFAM" id="SSF64518">
    <property type="entry name" value="Phase 1 flagellin"/>
    <property type="match status" value="1"/>
</dbReference>
<dbReference type="InterPro" id="IPR046358">
    <property type="entry name" value="Flagellin_C"/>
</dbReference>
<keyword evidence="7" id="KW-0282">Flagellum</keyword>
<feature type="domain" description="Flagellin C-terminal" evidence="6">
    <location>
        <begin position="221"/>
        <end position="298"/>
    </location>
</feature>